<feature type="transmembrane region" description="Helical" evidence="12">
    <location>
        <begin position="238"/>
        <end position="261"/>
    </location>
</feature>
<feature type="transmembrane region" description="Helical" evidence="12">
    <location>
        <begin position="273"/>
        <end position="293"/>
    </location>
</feature>
<dbReference type="GO" id="GO:0046872">
    <property type="term" value="F:metal ion binding"/>
    <property type="evidence" value="ECO:0007669"/>
    <property type="project" value="UniProtKB-KW"/>
</dbReference>
<feature type="binding site" evidence="11">
    <location>
        <position position="113"/>
    </location>
    <ligand>
        <name>K(+)</name>
        <dbReference type="ChEBI" id="CHEBI:29103"/>
    </ligand>
</feature>
<accession>A0A549T9B5</accession>
<keyword evidence="6 10" id="KW-0630">Potassium</keyword>
<dbReference type="Proteomes" id="UP000316801">
    <property type="component" value="Unassembled WGS sequence"/>
</dbReference>
<evidence type="ECO:0000256" key="6">
    <source>
        <dbReference type="ARBA" id="ARBA00022958"/>
    </source>
</evidence>
<dbReference type="GO" id="GO:0005886">
    <property type="term" value="C:plasma membrane"/>
    <property type="evidence" value="ECO:0007669"/>
    <property type="project" value="UniProtKB-SubCell"/>
</dbReference>
<reference evidence="13 14" key="1">
    <citation type="submission" date="2019-07" db="EMBL/GenBank/DDBJ databases">
        <title>Ln-dependent methylotrophs.</title>
        <authorList>
            <person name="Tani A."/>
        </authorList>
    </citation>
    <scope>NUCLEOTIDE SEQUENCE [LARGE SCALE GENOMIC DNA]</scope>
    <source>
        <strain evidence="13 14">SM12</strain>
    </source>
</reference>
<keyword evidence="14" id="KW-1185">Reference proteome</keyword>
<feature type="transmembrane region" description="Helical" evidence="12">
    <location>
        <begin position="178"/>
        <end position="200"/>
    </location>
</feature>
<feature type="transmembrane region" description="Helical" evidence="12">
    <location>
        <begin position="455"/>
        <end position="482"/>
    </location>
</feature>
<feature type="binding site" evidence="11">
    <location>
        <position position="316"/>
    </location>
    <ligand>
        <name>K(+)</name>
        <dbReference type="ChEBI" id="CHEBI:29103"/>
    </ligand>
</feature>
<dbReference type="InterPro" id="IPR004772">
    <property type="entry name" value="TrkH"/>
</dbReference>
<evidence type="ECO:0000256" key="12">
    <source>
        <dbReference type="SAM" id="Phobius"/>
    </source>
</evidence>
<feature type="binding site" evidence="11">
    <location>
        <position position="433"/>
    </location>
    <ligand>
        <name>K(+)</name>
        <dbReference type="ChEBI" id="CHEBI:29103"/>
    </ligand>
</feature>
<feature type="binding site" evidence="11">
    <location>
        <position position="114"/>
    </location>
    <ligand>
        <name>K(+)</name>
        <dbReference type="ChEBI" id="CHEBI:29103"/>
    </ligand>
</feature>
<proteinExistence type="inferred from homology"/>
<feature type="binding site" evidence="11">
    <location>
        <position position="221"/>
    </location>
    <ligand>
        <name>K(+)</name>
        <dbReference type="ChEBI" id="CHEBI:29103"/>
    </ligand>
</feature>
<feature type="transmembrane region" description="Helical" evidence="12">
    <location>
        <begin position="424"/>
        <end position="443"/>
    </location>
</feature>
<dbReference type="PANTHER" id="PTHR32024:SF3">
    <property type="entry name" value="TRK SYSTEM POTASSIUM UPTAKE PROTEIN"/>
    <property type="match status" value="1"/>
</dbReference>
<feature type="binding site" evidence="11">
    <location>
        <position position="434"/>
    </location>
    <ligand>
        <name>K(+)</name>
        <dbReference type="ChEBI" id="CHEBI:29103"/>
    </ligand>
</feature>
<keyword evidence="8 10" id="KW-0406">Ion transport</keyword>
<dbReference type="AlphaFoldDB" id="A0A549T9B5"/>
<feature type="transmembrane region" description="Helical" evidence="12">
    <location>
        <begin position="39"/>
        <end position="59"/>
    </location>
</feature>
<keyword evidence="9 10" id="KW-0472">Membrane</keyword>
<keyword evidence="10" id="KW-0997">Cell inner membrane</keyword>
<feature type="transmembrane region" description="Helical" evidence="12">
    <location>
        <begin position="135"/>
        <end position="157"/>
    </location>
</feature>
<comment type="similarity">
    <text evidence="10">Belongs to the TrkH potassium transport family.</text>
</comment>
<name>A0A549T9B5_9HYPH</name>
<keyword evidence="7 12" id="KW-1133">Transmembrane helix</keyword>
<evidence type="ECO:0000256" key="7">
    <source>
        <dbReference type="ARBA" id="ARBA00022989"/>
    </source>
</evidence>
<dbReference type="PANTHER" id="PTHR32024">
    <property type="entry name" value="TRK SYSTEM POTASSIUM UPTAKE PROTEIN TRKG-RELATED"/>
    <property type="match status" value="1"/>
</dbReference>
<evidence type="ECO:0000313" key="14">
    <source>
        <dbReference type="Proteomes" id="UP000316801"/>
    </source>
</evidence>
<evidence type="ECO:0000256" key="4">
    <source>
        <dbReference type="ARBA" id="ARBA00022538"/>
    </source>
</evidence>
<evidence type="ECO:0000256" key="9">
    <source>
        <dbReference type="ARBA" id="ARBA00023136"/>
    </source>
</evidence>
<organism evidence="13 14">
    <name type="scientific">Rhizobium straminoryzae</name>
    <dbReference type="NCBI Taxonomy" id="1387186"/>
    <lineage>
        <taxon>Bacteria</taxon>
        <taxon>Pseudomonadati</taxon>
        <taxon>Pseudomonadota</taxon>
        <taxon>Alphaproteobacteria</taxon>
        <taxon>Hyphomicrobiales</taxon>
        <taxon>Rhizobiaceae</taxon>
        <taxon>Rhizobium/Agrobacterium group</taxon>
        <taxon>Rhizobium</taxon>
    </lineage>
</organism>
<protein>
    <recommendedName>
        <fullName evidence="10">Trk system potassium uptake protein</fullName>
    </recommendedName>
</protein>
<feature type="transmembrane region" description="Helical" evidence="12">
    <location>
        <begin position="324"/>
        <end position="344"/>
    </location>
</feature>
<evidence type="ECO:0000256" key="3">
    <source>
        <dbReference type="ARBA" id="ARBA00022475"/>
    </source>
</evidence>
<feature type="binding site" evidence="11">
    <location>
        <position position="317"/>
    </location>
    <ligand>
        <name>K(+)</name>
        <dbReference type="ChEBI" id="CHEBI:29103"/>
    </ligand>
</feature>
<dbReference type="PIRSF" id="PIRSF006247">
    <property type="entry name" value="TrkH"/>
    <property type="match status" value="1"/>
</dbReference>
<keyword evidence="3 10" id="KW-1003">Cell membrane</keyword>
<evidence type="ECO:0000313" key="13">
    <source>
        <dbReference type="EMBL" id="TRL38457.1"/>
    </source>
</evidence>
<keyword evidence="5 12" id="KW-0812">Transmembrane</keyword>
<comment type="subcellular location">
    <subcellularLocation>
        <location evidence="10">Cell inner membrane</location>
        <topology evidence="10">Multi-pass membrane protein</topology>
    </subcellularLocation>
    <subcellularLocation>
        <location evidence="1">Cell membrane</location>
        <topology evidence="1">Multi-pass membrane protein</topology>
    </subcellularLocation>
</comment>
<evidence type="ECO:0000256" key="5">
    <source>
        <dbReference type="ARBA" id="ARBA00022692"/>
    </source>
</evidence>
<dbReference type="EMBL" id="VJMG01000031">
    <property type="protein sequence ID" value="TRL38457.1"/>
    <property type="molecule type" value="Genomic_DNA"/>
</dbReference>
<evidence type="ECO:0000256" key="2">
    <source>
        <dbReference type="ARBA" id="ARBA00022448"/>
    </source>
</evidence>
<evidence type="ECO:0000256" key="1">
    <source>
        <dbReference type="ARBA" id="ARBA00004651"/>
    </source>
</evidence>
<evidence type="ECO:0000256" key="8">
    <source>
        <dbReference type="ARBA" id="ARBA00023065"/>
    </source>
</evidence>
<comment type="function">
    <text evidence="10">Low-affinity potassium transport system. Interacts with Trk system potassium uptake protein TrkA.</text>
</comment>
<feature type="transmembrane region" description="Helical" evidence="12">
    <location>
        <begin position="395"/>
        <end position="418"/>
    </location>
</feature>
<keyword evidence="4 10" id="KW-0633">Potassium transport</keyword>
<feature type="transmembrane region" description="Helical" evidence="12">
    <location>
        <begin position="71"/>
        <end position="93"/>
    </location>
</feature>
<dbReference type="InterPro" id="IPR003445">
    <property type="entry name" value="Cat_transpt"/>
</dbReference>
<comment type="caution">
    <text evidence="13">The sequence shown here is derived from an EMBL/GenBank/DDBJ whole genome shotgun (WGS) entry which is preliminary data.</text>
</comment>
<keyword evidence="11" id="KW-0479">Metal-binding</keyword>
<evidence type="ECO:0000256" key="10">
    <source>
        <dbReference type="PIRNR" id="PIRNR006247"/>
    </source>
</evidence>
<dbReference type="GO" id="GO:0015379">
    <property type="term" value="F:potassium:chloride symporter activity"/>
    <property type="evidence" value="ECO:0007669"/>
    <property type="project" value="InterPro"/>
</dbReference>
<sequence length="484" mass="52505">MNANQFRSSIYIVALCGIYLSAAMFVPALFDLYYGQPDWQIFVLSGVMVGGLSLASAMATRGAMPVFNKRLGFLLVNMLWALFSVVGAIPFYLSTLKLSFAQSLFESISAITTTGSTVLVGLDSMPPGILMWRSLLHWLGGIGIVALGLFVLPFLRVGGMSFFKMESSDTNDKPFAKLASFTRAFMAVYVGITVLCTIAYDWAGMGHFDALNHAMATVATGGFSTHDASFGYFNSIPLMWAGTVFMTLSSLPFSILILFAVRRRLDSLRDPQVGFFLGYLTLFSLMAGVYHHVRNGVDLPVALTHSFFNVSSILSTTGFASEDYTLWGPFVVALALFATFMGGCSGSTAGGIKAYRFVIIFNVVRSGLKKLIYPNAIYPVRYGQATVDADVQRGVFLFVSLYIFLWAVGSLGMALLGYDFATSVSAVITCLSNVGPGIGHIIGPAGNFSTISEPALYLLSLMMLLGRLEVLTVMVLLLPIFWRN</sequence>
<feature type="transmembrane region" description="Helical" evidence="12">
    <location>
        <begin position="12"/>
        <end position="33"/>
    </location>
</feature>
<dbReference type="Pfam" id="PF02386">
    <property type="entry name" value="TrkH"/>
    <property type="match status" value="1"/>
</dbReference>
<keyword evidence="2 10" id="KW-0813">Transport</keyword>
<gene>
    <name evidence="13" type="ORF">FNA46_12965</name>
</gene>
<dbReference type="RefSeq" id="WP_143125627.1">
    <property type="nucleotide sequence ID" value="NZ_VJMG01000031.1"/>
</dbReference>
<evidence type="ECO:0000256" key="11">
    <source>
        <dbReference type="PIRSR" id="PIRSR006247-1"/>
    </source>
</evidence>